<reference evidence="1" key="1">
    <citation type="submission" date="2022-11" db="EMBL/GenBank/DDBJ databases">
        <title>Methylomonas rapida sp. nov., Carotenoid-Producing Obligate Methanotrophs with High Growth Characteristics and Biotechnological Potential.</title>
        <authorList>
            <person name="Tikhonova E.N."/>
            <person name="Suleimanov R.Z."/>
            <person name="Miroshnikov K."/>
            <person name="Oshkin I.Y."/>
            <person name="Belova S.E."/>
            <person name="Danilova O.V."/>
            <person name="Ashikhmin A."/>
            <person name="Konopkin A."/>
            <person name="But S.Y."/>
            <person name="Khmelenina V.N."/>
            <person name="Kuznetsov N."/>
            <person name="Pimenov N.V."/>
            <person name="Dedysh S.N."/>
        </authorList>
    </citation>
    <scope>NUCLEOTIDE SEQUENCE</scope>
    <source>
        <strain evidence="1">MP1</strain>
    </source>
</reference>
<evidence type="ECO:0000313" key="2">
    <source>
        <dbReference type="Proteomes" id="UP001162780"/>
    </source>
</evidence>
<protein>
    <submittedName>
        <fullName evidence="1">Uncharacterized protein</fullName>
    </submittedName>
</protein>
<dbReference type="EMBL" id="CP113517">
    <property type="protein sequence ID" value="WAR44031.1"/>
    <property type="molecule type" value="Genomic_DNA"/>
</dbReference>
<sequence>MICSTQTALIELFNTAKHNLTSKQLNFFGNLLLHADEEAQSLADTLLVLARADAHNSTTSDEIRGILNGMAYKAGTIASLVQIGIEAKEMAEERKEEPK</sequence>
<dbReference type="Proteomes" id="UP001162780">
    <property type="component" value="Chromosome"/>
</dbReference>
<name>A0ABY7GHQ1_9GAMM</name>
<proteinExistence type="predicted"/>
<evidence type="ECO:0000313" key="1">
    <source>
        <dbReference type="EMBL" id="WAR44031.1"/>
    </source>
</evidence>
<organism evidence="1 2">
    <name type="scientific">Methylomonas rapida</name>
    <dbReference type="NCBI Taxonomy" id="2963939"/>
    <lineage>
        <taxon>Bacteria</taxon>
        <taxon>Pseudomonadati</taxon>
        <taxon>Pseudomonadota</taxon>
        <taxon>Gammaproteobacteria</taxon>
        <taxon>Methylococcales</taxon>
        <taxon>Methylococcaceae</taxon>
        <taxon>Methylomonas</taxon>
    </lineage>
</organism>
<accession>A0ABY7GHQ1</accession>
<gene>
    <name evidence="1" type="ORF">NM686_016885</name>
</gene>
<dbReference type="RefSeq" id="WP_255189019.1">
    <property type="nucleotide sequence ID" value="NZ_CP113517.1"/>
</dbReference>
<keyword evidence="2" id="KW-1185">Reference proteome</keyword>